<dbReference type="EC" id="5.6.2.3" evidence="1"/>
<dbReference type="Proteomes" id="UP000299102">
    <property type="component" value="Unassembled WGS sequence"/>
</dbReference>
<reference evidence="3 4" key="1">
    <citation type="journal article" date="2019" name="Commun. Biol.">
        <title>The bagworm genome reveals a unique fibroin gene that provides high tensile strength.</title>
        <authorList>
            <person name="Kono N."/>
            <person name="Nakamura H."/>
            <person name="Ohtoshi R."/>
            <person name="Tomita M."/>
            <person name="Numata K."/>
            <person name="Arakawa K."/>
        </authorList>
    </citation>
    <scope>NUCLEOTIDE SEQUENCE [LARGE SCALE GENOMIC DNA]</scope>
</reference>
<comment type="similarity">
    <text evidence="1">Belongs to the helicase family.</text>
</comment>
<dbReference type="EMBL" id="BGZK01000026">
    <property type="protein sequence ID" value="GBP07520.1"/>
    <property type="molecule type" value="Genomic_DNA"/>
</dbReference>
<dbReference type="Pfam" id="PF05970">
    <property type="entry name" value="PIF1"/>
    <property type="match status" value="1"/>
</dbReference>
<dbReference type="OrthoDB" id="272985at2759"/>
<name>A0A4C1T1V2_EUMVA</name>
<keyword evidence="1" id="KW-0547">Nucleotide-binding</keyword>
<keyword evidence="4" id="KW-1185">Reference proteome</keyword>
<dbReference type="PANTHER" id="PTHR10492:SF94">
    <property type="entry name" value="ATP-DEPENDENT DNA HELICASE"/>
    <property type="match status" value="1"/>
</dbReference>
<proteinExistence type="inferred from homology"/>
<keyword evidence="1" id="KW-0347">Helicase</keyword>
<dbReference type="GO" id="GO:0006281">
    <property type="term" value="P:DNA repair"/>
    <property type="evidence" value="ECO:0007669"/>
    <property type="project" value="UniProtKB-KW"/>
</dbReference>
<dbReference type="GO" id="GO:0005524">
    <property type="term" value="F:ATP binding"/>
    <property type="evidence" value="ECO:0007669"/>
    <property type="project" value="UniProtKB-KW"/>
</dbReference>
<dbReference type="STRING" id="151549.A0A4C1T1V2"/>
<keyword evidence="1" id="KW-0378">Hydrolase</keyword>
<evidence type="ECO:0000313" key="3">
    <source>
        <dbReference type="EMBL" id="GBP07520.1"/>
    </source>
</evidence>
<evidence type="ECO:0000313" key="4">
    <source>
        <dbReference type="Proteomes" id="UP000299102"/>
    </source>
</evidence>
<dbReference type="GO" id="GO:0043139">
    <property type="term" value="F:5'-3' DNA helicase activity"/>
    <property type="evidence" value="ECO:0007669"/>
    <property type="project" value="UniProtKB-EC"/>
</dbReference>
<comment type="cofactor">
    <cofactor evidence="1">
        <name>Mg(2+)</name>
        <dbReference type="ChEBI" id="CHEBI:18420"/>
    </cofactor>
</comment>
<dbReference type="GO" id="GO:0006310">
    <property type="term" value="P:DNA recombination"/>
    <property type="evidence" value="ECO:0007669"/>
    <property type="project" value="UniProtKB-KW"/>
</dbReference>
<protein>
    <recommendedName>
        <fullName evidence="1">ATP-dependent DNA helicase</fullName>
        <ecNumber evidence="1">5.6.2.3</ecNumber>
    </recommendedName>
</protein>
<evidence type="ECO:0000259" key="2">
    <source>
        <dbReference type="Pfam" id="PF05970"/>
    </source>
</evidence>
<feature type="domain" description="DNA helicase Pif1-like DEAD-box helicase" evidence="2">
    <location>
        <begin position="2"/>
        <end position="75"/>
    </location>
</feature>
<keyword evidence="1" id="KW-0067">ATP-binding</keyword>
<organism evidence="3 4">
    <name type="scientific">Eumeta variegata</name>
    <name type="common">Bagworm moth</name>
    <name type="synonym">Eumeta japonica</name>
    <dbReference type="NCBI Taxonomy" id="151549"/>
    <lineage>
        <taxon>Eukaryota</taxon>
        <taxon>Metazoa</taxon>
        <taxon>Ecdysozoa</taxon>
        <taxon>Arthropoda</taxon>
        <taxon>Hexapoda</taxon>
        <taxon>Insecta</taxon>
        <taxon>Pterygota</taxon>
        <taxon>Neoptera</taxon>
        <taxon>Endopterygota</taxon>
        <taxon>Lepidoptera</taxon>
        <taxon>Glossata</taxon>
        <taxon>Ditrysia</taxon>
        <taxon>Tineoidea</taxon>
        <taxon>Psychidae</taxon>
        <taxon>Oiketicinae</taxon>
        <taxon>Eumeta</taxon>
    </lineage>
</organism>
<keyword evidence="1" id="KW-0227">DNA damage</keyword>
<gene>
    <name evidence="3" type="ORF">EVAR_4862_1</name>
</gene>
<comment type="caution">
    <text evidence="3">The sequence shown here is derived from an EMBL/GenBank/DDBJ whole genome shotgun (WGS) entry which is preliminary data.</text>
</comment>
<dbReference type="PANTHER" id="PTHR10492">
    <property type="match status" value="1"/>
</dbReference>
<comment type="catalytic activity">
    <reaction evidence="1">
        <text>ATP + H2O = ADP + phosphate + H(+)</text>
        <dbReference type="Rhea" id="RHEA:13065"/>
        <dbReference type="ChEBI" id="CHEBI:15377"/>
        <dbReference type="ChEBI" id="CHEBI:15378"/>
        <dbReference type="ChEBI" id="CHEBI:30616"/>
        <dbReference type="ChEBI" id="CHEBI:43474"/>
        <dbReference type="ChEBI" id="CHEBI:456216"/>
        <dbReference type="EC" id="5.6.2.3"/>
    </reaction>
</comment>
<dbReference type="GO" id="GO:0000723">
    <property type="term" value="P:telomere maintenance"/>
    <property type="evidence" value="ECO:0007669"/>
    <property type="project" value="InterPro"/>
</dbReference>
<dbReference type="InterPro" id="IPR010285">
    <property type="entry name" value="DNA_helicase_pif1-like_DEAD"/>
</dbReference>
<evidence type="ECO:0000256" key="1">
    <source>
        <dbReference type="RuleBase" id="RU363044"/>
    </source>
</evidence>
<accession>A0A4C1T1V2</accession>
<sequence>MGGANELLASDFRQILPVVPKATRADEVMACVKRSHLWPSVTKPSLTENMKRPSEGRCYCRTVLIDLLLKTGNGDFLKLTGVDLRESHFSHGQLYMACSRVSAQSSLVIRARKRKTKNIVCKEILRSDSNIRQLNFDYNGHPRDSTESGCLTCHLRLDRICMKSVLSERLRAEKHKMSRTRFIPCKARQMMTHVRRRPNKGLPIHSTRVSCN</sequence>
<dbReference type="AlphaFoldDB" id="A0A4C1T1V2"/>
<dbReference type="GO" id="GO:0016887">
    <property type="term" value="F:ATP hydrolysis activity"/>
    <property type="evidence" value="ECO:0007669"/>
    <property type="project" value="RHEA"/>
</dbReference>
<keyword evidence="1" id="KW-0233">DNA recombination</keyword>
<keyword evidence="1" id="KW-0234">DNA repair</keyword>